<accession>A0A6S6T968</accession>
<dbReference type="AlphaFoldDB" id="A0A6S6T968"/>
<evidence type="ECO:0000313" key="3">
    <source>
        <dbReference type="EMBL" id="CAA6811436.1"/>
    </source>
</evidence>
<dbReference type="InterPro" id="IPR012429">
    <property type="entry name" value="HGSNAT_cat"/>
</dbReference>
<keyword evidence="1" id="KW-1133">Transmembrane helix</keyword>
<feature type="non-terminal residue" evidence="3">
    <location>
        <position position="64"/>
    </location>
</feature>
<evidence type="ECO:0000256" key="1">
    <source>
        <dbReference type="SAM" id="Phobius"/>
    </source>
</evidence>
<gene>
    <name evidence="3" type="ORF">HELGO_WM15126</name>
</gene>
<proteinExistence type="predicted"/>
<protein>
    <recommendedName>
        <fullName evidence="2">Heparan-alpha-glucosaminide N-acetyltransferase catalytic domain-containing protein</fullName>
    </recommendedName>
</protein>
<feature type="transmembrane region" description="Helical" evidence="1">
    <location>
        <begin position="12"/>
        <end position="32"/>
    </location>
</feature>
<keyword evidence="1" id="KW-0812">Transmembrane</keyword>
<feature type="domain" description="Heparan-alpha-glucosaminide N-acetyltransferase catalytic" evidence="2">
    <location>
        <begin position="5"/>
        <end position="64"/>
    </location>
</feature>
<dbReference type="EMBL" id="CACVAZ010000066">
    <property type="protein sequence ID" value="CAA6811436.1"/>
    <property type="molecule type" value="Genomic_DNA"/>
</dbReference>
<feature type="transmembrane region" description="Helical" evidence="1">
    <location>
        <begin position="44"/>
        <end position="62"/>
    </location>
</feature>
<evidence type="ECO:0000259" key="2">
    <source>
        <dbReference type="Pfam" id="PF07786"/>
    </source>
</evidence>
<dbReference type="Pfam" id="PF07786">
    <property type="entry name" value="HGSNAT_cat"/>
    <property type="match status" value="1"/>
</dbReference>
<name>A0A6S6T968_9BACT</name>
<sequence>MKTKRIDGLDIFRGFAILGMILYHFTYDLNYFSIFSIDMNHNSIILILRYSIMSMFLLSVGMSL</sequence>
<keyword evidence="1" id="KW-0472">Membrane</keyword>
<reference evidence="3" key="1">
    <citation type="submission" date="2020-01" db="EMBL/GenBank/DDBJ databases">
        <authorList>
            <person name="Meier V. D."/>
            <person name="Meier V D."/>
        </authorList>
    </citation>
    <scope>NUCLEOTIDE SEQUENCE</scope>
    <source>
        <strain evidence="3">HLG_WM_MAG_02</strain>
    </source>
</reference>
<organism evidence="3">
    <name type="scientific">uncultured Sulfurovum sp</name>
    <dbReference type="NCBI Taxonomy" id="269237"/>
    <lineage>
        <taxon>Bacteria</taxon>
        <taxon>Pseudomonadati</taxon>
        <taxon>Campylobacterota</taxon>
        <taxon>Epsilonproteobacteria</taxon>
        <taxon>Campylobacterales</taxon>
        <taxon>Sulfurovaceae</taxon>
        <taxon>Sulfurovum</taxon>
        <taxon>environmental samples</taxon>
    </lineage>
</organism>